<organism evidence="1 2">
    <name type="scientific">Streptomyces spinosisporus</name>
    <dbReference type="NCBI Taxonomy" id="2927582"/>
    <lineage>
        <taxon>Bacteria</taxon>
        <taxon>Bacillati</taxon>
        <taxon>Actinomycetota</taxon>
        <taxon>Actinomycetes</taxon>
        <taxon>Kitasatosporales</taxon>
        <taxon>Streptomycetaceae</taxon>
        <taxon>Streptomyces</taxon>
    </lineage>
</organism>
<keyword evidence="2" id="KW-1185">Reference proteome</keyword>
<dbReference type="Proteomes" id="UP001165270">
    <property type="component" value="Unassembled WGS sequence"/>
</dbReference>
<dbReference type="EMBL" id="JALDAX010000032">
    <property type="protein sequence ID" value="MCI3246351.1"/>
    <property type="molecule type" value="Genomic_DNA"/>
</dbReference>
<protein>
    <recommendedName>
        <fullName evidence="3">Transposase</fullName>
    </recommendedName>
</protein>
<gene>
    <name evidence="1" type="ORF">MQN93_42335</name>
</gene>
<proteinExistence type="predicted"/>
<evidence type="ECO:0000313" key="2">
    <source>
        <dbReference type="Proteomes" id="UP001165270"/>
    </source>
</evidence>
<dbReference type="RefSeq" id="WP_242713702.1">
    <property type="nucleotide sequence ID" value="NZ_JALDAX010000032.1"/>
</dbReference>
<name>A0ABS9XYC6_9ACTN</name>
<evidence type="ECO:0008006" key="3">
    <source>
        <dbReference type="Google" id="ProtNLM"/>
    </source>
</evidence>
<accession>A0ABS9XYC6</accession>
<sequence length="52" mass="6148">MTVLRWLAACWQDWLTTAHDNEHRRRYRALLAIAYLPLTIRLATANQPEETP</sequence>
<evidence type="ECO:0000313" key="1">
    <source>
        <dbReference type="EMBL" id="MCI3246351.1"/>
    </source>
</evidence>
<reference evidence="1" key="1">
    <citation type="submission" date="2022-03" db="EMBL/GenBank/DDBJ databases">
        <title>Streptomyces 7R015 and 7R016 isolated from Barleria lupulina in Thailand.</title>
        <authorList>
            <person name="Kanchanasin P."/>
            <person name="Phongsopitanun W."/>
            <person name="Tanasupawat S."/>
        </authorList>
    </citation>
    <scope>NUCLEOTIDE SEQUENCE</scope>
    <source>
        <strain evidence="1">7R016</strain>
    </source>
</reference>
<comment type="caution">
    <text evidence="1">The sequence shown here is derived from an EMBL/GenBank/DDBJ whole genome shotgun (WGS) entry which is preliminary data.</text>
</comment>